<gene>
    <name evidence="1" type="ORF">Glove_309g71</name>
</gene>
<dbReference type="EMBL" id="PQFF01000283">
    <property type="protein sequence ID" value="RHZ66134.1"/>
    <property type="molecule type" value="Genomic_DNA"/>
</dbReference>
<name>A0A397HY45_9GLOM</name>
<evidence type="ECO:0000313" key="2">
    <source>
        <dbReference type="Proteomes" id="UP000266861"/>
    </source>
</evidence>
<accession>A0A397HY45</accession>
<organism evidence="1 2">
    <name type="scientific">Diversispora epigaea</name>
    <dbReference type="NCBI Taxonomy" id="1348612"/>
    <lineage>
        <taxon>Eukaryota</taxon>
        <taxon>Fungi</taxon>
        <taxon>Fungi incertae sedis</taxon>
        <taxon>Mucoromycota</taxon>
        <taxon>Glomeromycotina</taxon>
        <taxon>Glomeromycetes</taxon>
        <taxon>Diversisporales</taxon>
        <taxon>Diversisporaceae</taxon>
        <taxon>Diversispora</taxon>
    </lineage>
</organism>
<dbReference type="OrthoDB" id="2376199at2759"/>
<keyword evidence="2" id="KW-1185">Reference proteome</keyword>
<comment type="caution">
    <text evidence="1">The sequence shown here is derived from an EMBL/GenBank/DDBJ whole genome shotgun (WGS) entry which is preliminary data.</text>
</comment>
<dbReference type="AlphaFoldDB" id="A0A397HY45"/>
<sequence length="114" mass="13321">MNNHMENNILKKSERINSIDATTTDTLSKGSLHLIYITLGNIPTWKRNKEDTKQLSEYFPILSAKDEREKKSSEFKKLIRETFHNSIKFLLDLLFTNDNDDGDSIELKIDNEIF</sequence>
<reference evidence="1 2" key="1">
    <citation type="submission" date="2018-08" db="EMBL/GenBank/DDBJ databases">
        <title>Genome and evolution of the arbuscular mycorrhizal fungus Diversispora epigaea (formerly Glomus versiforme) and its bacterial endosymbionts.</title>
        <authorList>
            <person name="Sun X."/>
            <person name="Fei Z."/>
            <person name="Harrison M."/>
        </authorList>
    </citation>
    <scope>NUCLEOTIDE SEQUENCE [LARGE SCALE GENOMIC DNA]</scope>
    <source>
        <strain evidence="1 2">IT104</strain>
    </source>
</reference>
<protein>
    <submittedName>
        <fullName evidence="1">Uncharacterized protein</fullName>
    </submittedName>
</protein>
<proteinExistence type="predicted"/>
<evidence type="ECO:0000313" key="1">
    <source>
        <dbReference type="EMBL" id="RHZ66134.1"/>
    </source>
</evidence>
<dbReference type="Proteomes" id="UP000266861">
    <property type="component" value="Unassembled WGS sequence"/>
</dbReference>